<dbReference type="PANTHER" id="PTHR43341">
    <property type="entry name" value="AMINO ACID PERMEASE"/>
    <property type="match status" value="1"/>
</dbReference>
<feature type="transmembrane region" description="Helical" evidence="5">
    <location>
        <begin position="52"/>
        <end position="72"/>
    </location>
</feature>
<keyword evidence="4 5" id="KW-0472">Membrane</keyword>
<evidence type="ECO:0000256" key="1">
    <source>
        <dbReference type="ARBA" id="ARBA00004141"/>
    </source>
</evidence>
<keyword evidence="3 5" id="KW-1133">Transmembrane helix</keyword>
<evidence type="ECO:0000256" key="4">
    <source>
        <dbReference type="ARBA" id="ARBA00023136"/>
    </source>
</evidence>
<comment type="caution">
    <text evidence="7">The sequence shown here is derived from an EMBL/GenBank/DDBJ whole genome shotgun (WGS) entry which is preliminary data.</text>
</comment>
<evidence type="ECO:0000256" key="3">
    <source>
        <dbReference type="ARBA" id="ARBA00022989"/>
    </source>
</evidence>
<organism evidence="7 8">
    <name type="scientific">Diaporthe australafricana</name>
    <dbReference type="NCBI Taxonomy" id="127596"/>
    <lineage>
        <taxon>Eukaryota</taxon>
        <taxon>Fungi</taxon>
        <taxon>Dikarya</taxon>
        <taxon>Ascomycota</taxon>
        <taxon>Pezizomycotina</taxon>
        <taxon>Sordariomycetes</taxon>
        <taxon>Sordariomycetidae</taxon>
        <taxon>Diaporthales</taxon>
        <taxon>Diaporthaceae</taxon>
        <taxon>Diaporthe</taxon>
    </lineage>
</organism>
<proteinExistence type="predicted"/>
<keyword evidence="2 5" id="KW-0812">Transmembrane</keyword>
<gene>
    <name evidence="7" type="ORF">Daus18300_013591</name>
</gene>
<feature type="domain" description="Amino acid permease/ SLC12A" evidence="6">
    <location>
        <begin position="49"/>
        <end position="511"/>
    </location>
</feature>
<feature type="transmembrane region" description="Helical" evidence="5">
    <location>
        <begin position="159"/>
        <end position="181"/>
    </location>
</feature>
<feature type="transmembrane region" description="Helical" evidence="5">
    <location>
        <begin position="118"/>
        <end position="139"/>
    </location>
</feature>
<protein>
    <recommendedName>
        <fullName evidence="6">Amino acid permease/ SLC12A domain-containing protein</fullName>
    </recommendedName>
</protein>
<feature type="transmembrane region" description="Helical" evidence="5">
    <location>
        <begin position="193"/>
        <end position="212"/>
    </location>
</feature>
<feature type="transmembrane region" description="Helical" evidence="5">
    <location>
        <begin position="78"/>
        <end position="97"/>
    </location>
</feature>
<evidence type="ECO:0000259" key="6">
    <source>
        <dbReference type="Pfam" id="PF00324"/>
    </source>
</evidence>
<feature type="transmembrane region" description="Helical" evidence="5">
    <location>
        <begin position="481"/>
        <end position="500"/>
    </location>
</feature>
<dbReference type="InterPro" id="IPR050524">
    <property type="entry name" value="APC_YAT"/>
</dbReference>
<feature type="transmembrane region" description="Helical" evidence="5">
    <location>
        <begin position="242"/>
        <end position="262"/>
    </location>
</feature>
<dbReference type="InterPro" id="IPR004841">
    <property type="entry name" value="AA-permease/SLC12A_dom"/>
</dbReference>
<feature type="transmembrane region" description="Helical" evidence="5">
    <location>
        <begin position="453"/>
        <end position="475"/>
    </location>
</feature>
<feature type="transmembrane region" description="Helical" evidence="5">
    <location>
        <begin position="409"/>
        <end position="432"/>
    </location>
</feature>
<dbReference type="PIRSF" id="PIRSF006060">
    <property type="entry name" value="AA_transporter"/>
    <property type="match status" value="1"/>
</dbReference>
<evidence type="ECO:0000313" key="8">
    <source>
        <dbReference type="Proteomes" id="UP001583177"/>
    </source>
</evidence>
<dbReference type="EMBL" id="JAWRVE010000218">
    <property type="protein sequence ID" value="KAL1848490.1"/>
    <property type="molecule type" value="Genomic_DNA"/>
</dbReference>
<dbReference type="Proteomes" id="UP001583177">
    <property type="component" value="Unassembled WGS sequence"/>
</dbReference>
<feature type="transmembrane region" description="Helical" evidence="5">
    <location>
        <begin position="282"/>
        <end position="301"/>
    </location>
</feature>
<reference evidence="7 8" key="1">
    <citation type="journal article" date="2024" name="IMA Fungus">
        <title>IMA Genome - F19 : A genome assembly and annotation guide to empower mycologists, including annotated draft genome sequences of Ceratocystis pirilliformis, Diaporthe australafricana, Fusarium ophioides, Paecilomyces lecythidis, and Sporothrix stenoceras.</title>
        <authorList>
            <person name="Aylward J."/>
            <person name="Wilson A.M."/>
            <person name="Visagie C.M."/>
            <person name="Spraker J."/>
            <person name="Barnes I."/>
            <person name="Buitendag C."/>
            <person name="Ceriani C."/>
            <person name="Del Mar Angel L."/>
            <person name="du Plessis D."/>
            <person name="Fuchs T."/>
            <person name="Gasser K."/>
            <person name="Kramer D."/>
            <person name="Li W."/>
            <person name="Munsamy K."/>
            <person name="Piso A."/>
            <person name="Price J.L."/>
            <person name="Sonnekus B."/>
            <person name="Thomas C."/>
            <person name="van der Nest A."/>
            <person name="van Dijk A."/>
            <person name="van Heerden A."/>
            <person name="van Vuuren N."/>
            <person name="Yilmaz N."/>
            <person name="Duong T.A."/>
            <person name="van der Merwe N.A."/>
            <person name="Wingfield M.J."/>
            <person name="Wingfield B.D."/>
        </authorList>
    </citation>
    <scope>NUCLEOTIDE SEQUENCE [LARGE SCALE GENOMIC DNA]</scope>
    <source>
        <strain evidence="7 8">CMW 18300</strain>
    </source>
</reference>
<sequence length="550" mass="59626">MDEDAKEPKATMGLQPVQTNHAGDVEEMSGFGGDVEGEQGTQRGLKSRHAQMIALGGTIGTGLFVGSGQALQMGGPCFLLVAYLLMSLLVYGIITATTEFSSYLPVRGSSVSYFGSRYVSSSLGFALGWMYWYIFAITVPAEITATSLVIQYWNPPVNVAVWITISMVVIIAINCFPVKVYGEAEFWFASLKVFGLIALLITALVIVCGGGPNGQALGFRYWHQPGPVKEYLVSGGSGKLCAFISTLVFSVFAFAFAPELIVVTGGEMQSPRRNLPSAGRRYIYRLIFFYVLGSFFIGLIVSSDNARLLGGGKGAGSSPWAIAISEVGISVYPDIINAIILTSAWSAGNSYLYLSSRALYGMALVGTAPRIFAKCTRSGIPYYALAASASVSLLAYLNVASTGAIVFNWFVNLINSGAYQSWIAVCIIYLRFRKGTEVQGITDLPYRSRFQPYLAWVCGITFFILMLLNGFKVFVGDNWDTSSFLTAYIGIPIFLGLYFGHRFSVARAEPWFIDAKDMDLMTGMDQVLAAERPKSKLGGSKLKSLSRILG</sequence>
<feature type="transmembrane region" description="Helical" evidence="5">
    <location>
        <begin position="380"/>
        <end position="397"/>
    </location>
</feature>
<accession>A0ABR3VYF6</accession>
<evidence type="ECO:0000256" key="2">
    <source>
        <dbReference type="ARBA" id="ARBA00022692"/>
    </source>
</evidence>
<name>A0ABR3VYF6_9PEZI</name>
<dbReference type="PANTHER" id="PTHR43341:SF36">
    <property type="entry name" value="PROLINE-SPECIFIC PERMEASE"/>
    <property type="match status" value="1"/>
</dbReference>
<evidence type="ECO:0000313" key="7">
    <source>
        <dbReference type="EMBL" id="KAL1848490.1"/>
    </source>
</evidence>
<keyword evidence="8" id="KW-1185">Reference proteome</keyword>
<comment type="subcellular location">
    <subcellularLocation>
        <location evidence="1">Membrane</location>
        <topology evidence="1">Multi-pass membrane protein</topology>
    </subcellularLocation>
</comment>
<evidence type="ECO:0000256" key="5">
    <source>
        <dbReference type="SAM" id="Phobius"/>
    </source>
</evidence>
<dbReference type="Pfam" id="PF00324">
    <property type="entry name" value="AA_permease"/>
    <property type="match status" value="1"/>
</dbReference>
<dbReference type="Gene3D" id="1.20.1740.10">
    <property type="entry name" value="Amino acid/polyamine transporter I"/>
    <property type="match status" value="1"/>
</dbReference>